<accession>A0A6L8XPK5</accession>
<feature type="transmembrane region" description="Helical" evidence="1">
    <location>
        <begin position="89"/>
        <end position="108"/>
    </location>
</feature>
<sequence>MKNKQPFIIEIIIGAMLLGVSILIKSTYYSTMLWAMGIGLMVASAVQLVRIIYWENPKRNKEYEAKKREIHINCVDERKQYLRMKAGHITYQIMTFLLLILSLILALIRVDAWVIAMIFLLFVFQWLVGLIVFRLLEKKL</sequence>
<organism evidence="2 3">
    <name type="scientific">Blautia wexlerae</name>
    <dbReference type="NCBI Taxonomy" id="418240"/>
    <lineage>
        <taxon>Bacteria</taxon>
        <taxon>Bacillati</taxon>
        <taxon>Bacillota</taxon>
        <taxon>Clostridia</taxon>
        <taxon>Lachnospirales</taxon>
        <taxon>Lachnospiraceae</taxon>
        <taxon>Blautia</taxon>
    </lineage>
</organism>
<proteinExistence type="predicted"/>
<feature type="transmembrane region" description="Helical" evidence="1">
    <location>
        <begin position="7"/>
        <end position="26"/>
    </location>
</feature>
<feature type="transmembrane region" description="Helical" evidence="1">
    <location>
        <begin position="114"/>
        <end position="136"/>
    </location>
</feature>
<dbReference type="RefSeq" id="WP_161275883.1">
    <property type="nucleotide sequence ID" value="NZ_JABMHZ010000222.1"/>
</dbReference>
<comment type="caution">
    <text evidence="2">The sequence shown here is derived from an EMBL/GenBank/DDBJ whole genome shotgun (WGS) entry which is preliminary data.</text>
</comment>
<dbReference type="AlphaFoldDB" id="A0A6L8XPK5"/>
<feature type="transmembrane region" description="Helical" evidence="1">
    <location>
        <begin position="32"/>
        <end position="53"/>
    </location>
</feature>
<dbReference type="Proteomes" id="UP000477156">
    <property type="component" value="Unassembled WGS sequence"/>
</dbReference>
<dbReference type="EMBL" id="WWVF01000003">
    <property type="protein sequence ID" value="MZS87895.1"/>
    <property type="molecule type" value="Genomic_DNA"/>
</dbReference>
<evidence type="ECO:0008006" key="4">
    <source>
        <dbReference type="Google" id="ProtNLM"/>
    </source>
</evidence>
<evidence type="ECO:0000313" key="2">
    <source>
        <dbReference type="EMBL" id="MZS87895.1"/>
    </source>
</evidence>
<name>A0A6L8XPK5_9FIRM</name>
<keyword evidence="1" id="KW-1133">Transmembrane helix</keyword>
<keyword evidence="1" id="KW-0812">Transmembrane</keyword>
<evidence type="ECO:0000313" key="3">
    <source>
        <dbReference type="Proteomes" id="UP000477156"/>
    </source>
</evidence>
<protein>
    <recommendedName>
        <fullName evidence="4">DUF2178 domain-containing protein</fullName>
    </recommendedName>
</protein>
<reference evidence="2 3" key="1">
    <citation type="journal article" date="2019" name="Nat. Med.">
        <title>A library of human gut bacterial isolates paired with longitudinal multiomics data enables mechanistic microbiome research.</title>
        <authorList>
            <person name="Poyet M."/>
            <person name="Groussin M."/>
            <person name="Gibbons S.M."/>
            <person name="Avila-Pacheco J."/>
            <person name="Jiang X."/>
            <person name="Kearney S.M."/>
            <person name="Perrotta A.R."/>
            <person name="Berdy B."/>
            <person name="Zhao S."/>
            <person name="Lieberman T.D."/>
            <person name="Swanson P.K."/>
            <person name="Smith M."/>
            <person name="Roesemann S."/>
            <person name="Alexander J.E."/>
            <person name="Rich S.A."/>
            <person name="Livny J."/>
            <person name="Vlamakis H."/>
            <person name="Clish C."/>
            <person name="Bullock K."/>
            <person name="Deik A."/>
            <person name="Scott J."/>
            <person name="Pierce K.A."/>
            <person name="Xavier R.J."/>
            <person name="Alm E.J."/>
        </authorList>
    </citation>
    <scope>NUCLEOTIDE SEQUENCE [LARGE SCALE GENOMIC DNA]</scope>
    <source>
        <strain evidence="2 3">BIOML-A12</strain>
    </source>
</reference>
<gene>
    <name evidence="2" type="ORF">GT712_02005</name>
</gene>
<keyword evidence="1" id="KW-0472">Membrane</keyword>
<evidence type="ECO:0000256" key="1">
    <source>
        <dbReference type="SAM" id="Phobius"/>
    </source>
</evidence>